<comment type="caution">
    <text evidence="2">The sequence shown here is derived from an EMBL/GenBank/DDBJ whole genome shotgun (WGS) entry which is preliminary data.</text>
</comment>
<keyword evidence="3" id="KW-1185">Reference proteome</keyword>
<feature type="region of interest" description="Disordered" evidence="1">
    <location>
        <begin position="1"/>
        <end position="21"/>
    </location>
</feature>
<sequence length="57" mass="6371">MPSATAAAEAEPMPRKRRRAMRDRAECDAEVAIRCLVVTDKADLQQGRAAVGRYVRR</sequence>
<evidence type="ECO:0000256" key="1">
    <source>
        <dbReference type="SAM" id="MobiDB-lite"/>
    </source>
</evidence>
<dbReference type="Proteomes" id="UP001499993">
    <property type="component" value="Unassembled WGS sequence"/>
</dbReference>
<feature type="compositionally biased region" description="Low complexity" evidence="1">
    <location>
        <begin position="1"/>
        <end position="11"/>
    </location>
</feature>
<protein>
    <recommendedName>
        <fullName evidence="4">Transposase</fullName>
    </recommendedName>
</protein>
<reference evidence="3" key="1">
    <citation type="journal article" date="2019" name="Int. J. Syst. Evol. Microbiol.">
        <title>The Global Catalogue of Microorganisms (GCM) 10K type strain sequencing project: providing services to taxonomists for standard genome sequencing and annotation.</title>
        <authorList>
            <consortium name="The Broad Institute Genomics Platform"/>
            <consortium name="The Broad Institute Genome Sequencing Center for Infectious Disease"/>
            <person name="Wu L."/>
            <person name="Ma J."/>
        </authorList>
    </citation>
    <scope>NUCLEOTIDE SEQUENCE [LARGE SCALE GENOMIC DNA]</scope>
    <source>
        <strain evidence="3">JCM 18123</strain>
    </source>
</reference>
<evidence type="ECO:0008006" key="4">
    <source>
        <dbReference type="Google" id="ProtNLM"/>
    </source>
</evidence>
<accession>A0ABP9G692</accession>
<evidence type="ECO:0000313" key="3">
    <source>
        <dbReference type="Proteomes" id="UP001499993"/>
    </source>
</evidence>
<name>A0ABP9G692_9ACTN</name>
<organism evidence="2 3">
    <name type="scientific">Streptomonospora halophila</name>
    <dbReference type="NCBI Taxonomy" id="427369"/>
    <lineage>
        <taxon>Bacteria</taxon>
        <taxon>Bacillati</taxon>
        <taxon>Actinomycetota</taxon>
        <taxon>Actinomycetes</taxon>
        <taxon>Streptosporangiales</taxon>
        <taxon>Nocardiopsidaceae</taxon>
        <taxon>Streptomonospora</taxon>
    </lineage>
</organism>
<dbReference type="EMBL" id="BAABIK010000002">
    <property type="protein sequence ID" value="GAA4929418.1"/>
    <property type="molecule type" value="Genomic_DNA"/>
</dbReference>
<evidence type="ECO:0000313" key="2">
    <source>
        <dbReference type="EMBL" id="GAA4929418.1"/>
    </source>
</evidence>
<gene>
    <name evidence="2" type="ORF">GCM10023224_06160</name>
</gene>
<proteinExistence type="predicted"/>